<dbReference type="InterPro" id="IPR015655">
    <property type="entry name" value="PP2C"/>
</dbReference>
<reference evidence="4" key="1">
    <citation type="submission" date="2020-02" db="EMBL/GenBank/DDBJ databases">
        <authorList>
            <person name="Meier V. D."/>
        </authorList>
    </citation>
    <scope>NUCLEOTIDE SEQUENCE</scope>
    <source>
        <strain evidence="4">AVDCRST_MAG50</strain>
    </source>
</reference>
<dbReference type="SMART" id="SM00332">
    <property type="entry name" value="PP2Cc"/>
    <property type="match status" value="1"/>
</dbReference>
<evidence type="ECO:0000256" key="2">
    <source>
        <dbReference type="SAM" id="Phobius"/>
    </source>
</evidence>
<keyword evidence="2" id="KW-0472">Membrane</keyword>
<gene>
    <name evidence="4" type="ORF">AVDCRST_MAG50-1394</name>
</gene>
<dbReference type="PROSITE" id="PS51746">
    <property type="entry name" value="PPM_2"/>
    <property type="match status" value="1"/>
</dbReference>
<keyword evidence="2" id="KW-0812">Transmembrane</keyword>
<proteinExistence type="predicted"/>
<feature type="domain" description="PPM-type phosphatase" evidence="3">
    <location>
        <begin position="5"/>
        <end position="237"/>
    </location>
</feature>
<accession>A0A6J4HWB5</accession>
<dbReference type="Pfam" id="PF13672">
    <property type="entry name" value="PP2C_2"/>
    <property type="match status" value="1"/>
</dbReference>
<organism evidence="4">
    <name type="scientific">uncultured Acidimicrobiales bacterium</name>
    <dbReference type="NCBI Taxonomy" id="310071"/>
    <lineage>
        <taxon>Bacteria</taxon>
        <taxon>Bacillati</taxon>
        <taxon>Actinomycetota</taxon>
        <taxon>Acidimicrobiia</taxon>
        <taxon>Acidimicrobiales</taxon>
        <taxon>environmental samples</taxon>
    </lineage>
</organism>
<keyword evidence="2" id="KW-1133">Transmembrane helix</keyword>
<evidence type="ECO:0000256" key="1">
    <source>
        <dbReference type="SAM" id="MobiDB-lite"/>
    </source>
</evidence>
<dbReference type="SUPFAM" id="SSF81606">
    <property type="entry name" value="PP2C-like"/>
    <property type="match status" value="1"/>
</dbReference>
<dbReference type="EMBL" id="CADCTF010000068">
    <property type="protein sequence ID" value="CAA9235197.1"/>
    <property type="molecule type" value="Genomic_DNA"/>
</dbReference>
<sequence length="457" mass="48208">MTQLRWGQATDVGRRRSKNEDMVLSADPLFAVADGMGGHAGGAVASLTAVQALRDAFRRDATADGLEAAVAEANRAVYDKAAGDPDLHHMGTTLSAVALVKEGGDDLFAVAHVGDSRVYLLRRGELSQLTDDHSVPQELYRAGHLSEEEAAADPRRNQVTRSIGIGPSVEADMQMLNPFVGDRLVLCSDGLFNEVDDDTLAGVLRKVDDPDEAARRLVDLANEAGGGDNISVVIVDVIDDGDRARKASAALASEPPAGRSGGATQVDTPVTTSAVPAGAVATDSGVSESSRLPTLADRNAQLRDLASQDHDEAPLPSGWAEGDHHHEARIPTRRVTFRVVLFVLLLLLIGGGAAAAVGMYARGSYYVGLDEGQVTIFRGRPGGLLWFMPTVEERTDITQAEVPPAFRSDLEAGKQEPSAAQARRYVDNIRAAAPTTLPPVTVPPVTVPPVTVPPPVP</sequence>
<feature type="region of interest" description="Disordered" evidence="1">
    <location>
        <begin position="248"/>
        <end position="269"/>
    </location>
</feature>
<feature type="transmembrane region" description="Helical" evidence="2">
    <location>
        <begin position="339"/>
        <end position="361"/>
    </location>
</feature>
<dbReference type="CDD" id="cd00143">
    <property type="entry name" value="PP2Cc"/>
    <property type="match status" value="1"/>
</dbReference>
<dbReference type="Gene3D" id="3.60.40.10">
    <property type="entry name" value="PPM-type phosphatase domain"/>
    <property type="match status" value="1"/>
</dbReference>
<dbReference type="PANTHER" id="PTHR47992">
    <property type="entry name" value="PROTEIN PHOSPHATASE"/>
    <property type="match status" value="1"/>
</dbReference>
<name>A0A6J4HWB5_9ACTN</name>
<dbReference type="InterPro" id="IPR001932">
    <property type="entry name" value="PPM-type_phosphatase-like_dom"/>
</dbReference>
<dbReference type="SMART" id="SM00331">
    <property type="entry name" value="PP2C_SIG"/>
    <property type="match status" value="1"/>
</dbReference>
<protein>
    <submittedName>
        <fullName evidence="4">Protein serine/threonine phosphatase PrpC, regulation of stationary phase</fullName>
    </submittedName>
</protein>
<dbReference type="GO" id="GO:0004722">
    <property type="term" value="F:protein serine/threonine phosphatase activity"/>
    <property type="evidence" value="ECO:0007669"/>
    <property type="project" value="InterPro"/>
</dbReference>
<dbReference type="InterPro" id="IPR036457">
    <property type="entry name" value="PPM-type-like_dom_sf"/>
</dbReference>
<evidence type="ECO:0000259" key="3">
    <source>
        <dbReference type="PROSITE" id="PS51746"/>
    </source>
</evidence>
<dbReference type="AlphaFoldDB" id="A0A6J4HWB5"/>
<dbReference type="NCBIfam" id="NF033484">
    <property type="entry name" value="Stp1_PP2C_phos"/>
    <property type="match status" value="1"/>
</dbReference>
<evidence type="ECO:0000313" key="4">
    <source>
        <dbReference type="EMBL" id="CAA9235197.1"/>
    </source>
</evidence>